<evidence type="ECO:0000256" key="4">
    <source>
        <dbReference type="ARBA" id="ARBA00022840"/>
    </source>
</evidence>
<feature type="domain" description="Smr" evidence="10">
    <location>
        <begin position="710"/>
        <end position="785"/>
    </location>
</feature>
<dbReference type="PROSITE" id="PS50828">
    <property type="entry name" value="SMR"/>
    <property type="match status" value="1"/>
</dbReference>
<keyword evidence="3 7" id="KW-0378">Hydrolase</keyword>
<dbReference type="InterPro" id="IPR000432">
    <property type="entry name" value="DNA_mismatch_repair_MutS_C"/>
</dbReference>
<dbReference type="NCBIfam" id="TIGR01069">
    <property type="entry name" value="mutS2"/>
    <property type="match status" value="1"/>
</dbReference>
<dbReference type="HAMAP" id="MF_00092">
    <property type="entry name" value="MutS2"/>
    <property type="match status" value="1"/>
</dbReference>
<organism evidence="11 12">
    <name type="scientific">Terrilactibacillus tamarindi</name>
    <dbReference type="NCBI Taxonomy" id="2599694"/>
    <lineage>
        <taxon>Bacteria</taxon>
        <taxon>Bacillati</taxon>
        <taxon>Bacillota</taxon>
        <taxon>Bacilli</taxon>
        <taxon>Bacillales</taxon>
        <taxon>Bacillaceae</taxon>
        <taxon>Terrilactibacillus</taxon>
    </lineage>
</organism>
<dbReference type="PANTHER" id="PTHR48466">
    <property type="entry name" value="OS10G0509000 PROTEIN-RELATED"/>
    <property type="match status" value="1"/>
</dbReference>
<keyword evidence="7" id="KW-0540">Nuclease</keyword>
<dbReference type="GO" id="GO:0019843">
    <property type="term" value="F:rRNA binding"/>
    <property type="evidence" value="ECO:0007669"/>
    <property type="project" value="UniProtKB-UniRule"/>
</dbReference>
<dbReference type="Proteomes" id="UP000440978">
    <property type="component" value="Unassembled WGS sequence"/>
</dbReference>
<dbReference type="GO" id="GO:0004519">
    <property type="term" value="F:endonuclease activity"/>
    <property type="evidence" value="ECO:0007669"/>
    <property type="project" value="UniProtKB-UniRule"/>
</dbReference>
<evidence type="ECO:0000259" key="10">
    <source>
        <dbReference type="PROSITE" id="PS50828"/>
    </source>
</evidence>
<dbReference type="Pfam" id="PF00488">
    <property type="entry name" value="MutS_V"/>
    <property type="match status" value="1"/>
</dbReference>
<evidence type="ECO:0000313" key="11">
    <source>
        <dbReference type="EMBL" id="MTT31694.1"/>
    </source>
</evidence>
<dbReference type="InterPro" id="IPR036187">
    <property type="entry name" value="DNA_mismatch_repair_MutS_sf"/>
</dbReference>
<dbReference type="InterPro" id="IPR027417">
    <property type="entry name" value="P-loop_NTPase"/>
</dbReference>
<comment type="function">
    <text evidence="7">Acts as a ribosome collision sensor, splitting the ribosome into its 2 subunits. Detects stalled/collided 70S ribosomes which it binds and splits by an ATP-hydrolysis driven conformational change. Acts upstream of the ribosome quality control system (RQC), a ribosome-associated complex that mediates the extraction of incompletely synthesized nascent chains from stalled ribosomes and their subsequent degradation. Probably generates substrates for RQC.</text>
</comment>
<dbReference type="GO" id="GO:0016887">
    <property type="term" value="F:ATP hydrolysis activity"/>
    <property type="evidence" value="ECO:0007669"/>
    <property type="project" value="InterPro"/>
</dbReference>
<keyword evidence="5 7" id="KW-0694">RNA-binding</keyword>
<dbReference type="SMART" id="SM00463">
    <property type="entry name" value="SMR"/>
    <property type="match status" value="1"/>
</dbReference>
<dbReference type="FunFam" id="3.40.50.300:FF:000830">
    <property type="entry name" value="Endonuclease MutS2"/>
    <property type="match status" value="1"/>
</dbReference>
<dbReference type="EMBL" id="WNHB01000008">
    <property type="protein sequence ID" value="MTT31694.1"/>
    <property type="molecule type" value="Genomic_DNA"/>
</dbReference>
<dbReference type="GO" id="GO:0043023">
    <property type="term" value="F:ribosomal large subunit binding"/>
    <property type="evidence" value="ECO:0007669"/>
    <property type="project" value="UniProtKB-UniRule"/>
</dbReference>
<dbReference type="GO" id="GO:0140664">
    <property type="term" value="F:ATP-dependent DNA damage sensor activity"/>
    <property type="evidence" value="ECO:0007669"/>
    <property type="project" value="InterPro"/>
</dbReference>
<dbReference type="GO" id="GO:0005524">
    <property type="term" value="F:ATP binding"/>
    <property type="evidence" value="ECO:0007669"/>
    <property type="project" value="UniProtKB-UniRule"/>
</dbReference>
<comment type="similarity">
    <text evidence="7">Belongs to the DNA mismatch repair MutS family. MutS2 subfamily.</text>
</comment>
<gene>
    <name evidence="7" type="primary">mutS2</name>
    <name evidence="7" type="synonym">rqcU</name>
    <name evidence="11" type="ORF">GMB86_06665</name>
</gene>
<dbReference type="SUPFAM" id="SSF48334">
    <property type="entry name" value="DNA repair protein MutS, domain III"/>
    <property type="match status" value="1"/>
</dbReference>
<dbReference type="PROSITE" id="PS00486">
    <property type="entry name" value="DNA_MISMATCH_REPAIR_2"/>
    <property type="match status" value="1"/>
</dbReference>
<evidence type="ECO:0000256" key="3">
    <source>
        <dbReference type="ARBA" id="ARBA00022801"/>
    </source>
</evidence>
<dbReference type="SMART" id="SM00534">
    <property type="entry name" value="MUTSac"/>
    <property type="match status" value="1"/>
</dbReference>
<dbReference type="GO" id="GO:0006298">
    <property type="term" value="P:mismatch repair"/>
    <property type="evidence" value="ECO:0007669"/>
    <property type="project" value="InterPro"/>
</dbReference>
<protein>
    <recommendedName>
        <fullName evidence="7">Endonuclease MutS2</fullName>
        <ecNumber evidence="7">3.1.-.-</ecNumber>
    </recommendedName>
    <alternativeName>
        <fullName evidence="7">Ribosome-associated protein quality control-upstream factor</fullName>
        <shortName evidence="7">RQC-upstream factor</shortName>
        <shortName evidence="7">RqcU</shortName>
        <ecNumber evidence="7">3.6.4.-</ecNumber>
    </alternativeName>
</protein>
<feature type="coiled-coil region" evidence="8">
    <location>
        <begin position="505"/>
        <end position="600"/>
    </location>
</feature>
<dbReference type="Pfam" id="PF01713">
    <property type="entry name" value="Smr"/>
    <property type="match status" value="1"/>
</dbReference>
<proteinExistence type="inferred from homology"/>
<name>A0A6N8CNI5_9BACI</name>
<dbReference type="Pfam" id="PF20297">
    <property type="entry name" value="MSSS"/>
    <property type="match status" value="1"/>
</dbReference>
<dbReference type="PIRSF" id="PIRSF005814">
    <property type="entry name" value="MutS_YshD"/>
    <property type="match status" value="1"/>
</dbReference>
<dbReference type="InterPro" id="IPR045076">
    <property type="entry name" value="MutS"/>
</dbReference>
<keyword evidence="6 7" id="KW-0238">DNA-binding</keyword>
<evidence type="ECO:0000256" key="8">
    <source>
        <dbReference type="SAM" id="Coils"/>
    </source>
</evidence>
<keyword evidence="8" id="KW-0175">Coiled coil</keyword>
<evidence type="ECO:0000313" key="12">
    <source>
        <dbReference type="Proteomes" id="UP000440978"/>
    </source>
</evidence>
<evidence type="ECO:0000256" key="9">
    <source>
        <dbReference type="SAM" id="MobiDB-lite"/>
    </source>
</evidence>
<feature type="compositionally biased region" description="Basic and acidic residues" evidence="9">
    <location>
        <begin position="627"/>
        <end position="640"/>
    </location>
</feature>
<evidence type="ECO:0000256" key="2">
    <source>
        <dbReference type="ARBA" id="ARBA00022741"/>
    </source>
</evidence>
<keyword evidence="7 11" id="KW-0255">Endonuclease</keyword>
<dbReference type="InterPro" id="IPR005747">
    <property type="entry name" value="MutS2"/>
</dbReference>
<dbReference type="SUPFAM" id="SSF52540">
    <property type="entry name" value="P-loop containing nucleoside triphosphate hydrolases"/>
    <property type="match status" value="1"/>
</dbReference>
<reference evidence="11 12" key="1">
    <citation type="submission" date="2019-11" db="EMBL/GenBank/DDBJ databases">
        <title>Terrilactibacillus tamarindus sp. nov. BCM23-1 isolated from bark of Tamarindus indica.</title>
        <authorList>
            <person name="Kingkaew E."/>
            <person name="Tanasupawat S."/>
        </authorList>
    </citation>
    <scope>NUCLEOTIDE SEQUENCE [LARGE SCALE GENOMIC DNA]</scope>
    <source>
        <strain evidence="11 12">BCM23-1</strain>
    </source>
</reference>
<dbReference type="GO" id="GO:0045910">
    <property type="term" value="P:negative regulation of DNA recombination"/>
    <property type="evidence" value="ECO:0007669"/>
    <property type="project" value="InterPro"/>
</dbReference>
<dbReference type="GO" id="GO:0072344">
    <property type="term" value="P:rescue of stalled ribosome"/>
    <property type="evidence" value="ECO:0007669"/>
    <property type="project" value="UniProtKB-UniRule"/>
</dbReference>
<dbReference type="InterPro" id="IPR046893">
    <property type="entry name" value="MSSS"/>
</dbReference>
<keyword evidence="12" id="KW-1185">Reference proteome</keyword>
<dbReference type="SMART" id="SM00533">
    <property type="entry name" value="MUTSd"/>
    <property type="match status" value="1"/>
</dbReference>
<evidence type="ECO:0000256" key="5">
    <source>
        <dbReference type="ARBA" id="ARBA00022884"/>
    </source>
</evidence>
<dbReference type="SUPFAM" id="SSF160443">
    <property type="entry name" value="SMR domain-like"/>
    <property type="match status" value="1"/>
</dbReference>
<dbReference type="GO" id="GO:0030983">
    <property type="term" value="F:mismatched DNA binding"/>
    <property type="evidence" value="ECO:0007669"/>
    <property type="project" value="InterPro"/>
</dbReference>
<dbReference type="InterPro" id="IPR007696">
    <property type="entry name" value="DNA_mismatch_repair_MutS_core"/>
</dbReference>
<feature type="region of interest" description="Disordered" evidence="9">
    <location>
        <begin position="620"/>
        <end position="642"/>
    </location>
</feature>
<dbReference type="EC" id="3.1.-.-" evidence="7"/>
<dbReference type="PANTHER" id="PTHR48466:SF2">
    <property type="entry name" value="OS10G0509000 PROTEIN"/>
    <property type="match status" value="1"/>
</dbReference>
<keyword evidence="2 7" id="KW-0547">Nucleotide-binding</keyword>
<feature type="region of interest" description="Disordered" evidence="9">
    <location>
        <begin position="761"/>
        <end position="785"/>
    </location>
</feature>
<dbReference type="CDD" id="cd03280">
    <property type="entry name" value="ABC_MutS2"/>
    <property type="match status" value="1"/>
</dbReference>
<keyword evidence="1 7" id="KW-0699">rRNA-binding</keyword>
<evidence type="ECO:0000256" key="7">
    <source>
        <dbReference type="HAMAP-Rule" id="MF_00092"/>
    </source>
</evidence>
<evidence type="ECO:0000256" key="6">
    <source>
        <dbReference type="ARBA" id="ARBA00023125"/>
    </source>
</evidence>
<dbReference type="Gene3D" id="3.30.1370.110">
    <property type="match status" value="1"/>
</dbReference>
<feature type="binding site" evidence="7">
    <location>
        <begin position="335"/>
        <end position="342"/>
    </location>
    <ligand>
        <name>ATP</name>
        <dbReference type="ChEBI" id="CHEBI:30616"/>
    </ligand>
</feature>
<accession>A0A6N8CNI5</accession>
<dbReference type="RefSeq" id="WP_329602788.1">
    <property type="nucleotide sequence ID" value="NZ_WNHB01000008.1"/>
</dbReference>
<sequence>MTPRVLNRLEFNKMKERLMKQAACSLGQQKIKDLRPSTDLNTVERLQEETDEGATVLRLKGHMPFGGISDIRQHLKRSEIGGMLSSKELSDIADTIRGTRVMKRFIQELVEEEVAIPILVSIVDEIIPQVELEKKIRLCIGDNGEVLDTASETLRTVRTQIRTYDSRVKEKLESIVRSPNTQKMLTEAIITIRNGRQVVPVKPDYRHKFGGIVHDQSASGATFFIEPQSVVEINNKLSEARARERYEIERILRLLSEETSFVASSLYHDIDQLAKLDLIYAKAKLGHQMKATRPHLNDKGIINMKRARHPLIDPDHVVPINIRLGDDHHAMIITGPNTGGKTVTLKTMGLLTLMAQAGLQIPVDEESTVNVFKKVFADIGDEQSIEQSLSTFSSHMTNIVRILNEVDFLSLVLFDELGAGTDPQEGAALSIAILDTVFARGATVVCTTHYSELKAYAYDREGVLNASVEFNVETLRPTYRLLLGVPGRSNAFEISRKLGLDERIIEEARKQISTETNQVDRMIASLEKNRKEAEKAEIEARKIKEEVKKRQIELTKEMNQIEEKRTRLIIEARSKAEEAVNEAKKEAEEIIKELRSLKAQSGKVKDHQLIDAKTRLDHALDSLSQNETKRPSPTYKKEPKTFSPGQEIKVMSFGQKGHILEKINDHEYRVQIGILKMNVSAQDLKPVKADKEVKPVVNVRTSGHVTKTECDLRGERYEDAMQKVEKYLDDALLAGYHQVSIIHGKGTGALRKGVQSLLKSHPRVKSSRLGGAGEGGSGVTVVELK</sequence>
<dbReference type="AlphaFoldDB" id="A0A6N8CNI5"/>
<dbReference type="InterPro" id="IPR002625">
    <property type="entry name" value="Smr_dom"/>
</dbReference>
<dbReference type="EC" id="3.6.4.-" evidence="7"/>
<evidence type="ECO:0000256" key="1">
    <source>
        <dbReference type="ARBA" id="ARBA00022730"/>
    </source>
</evidence>
<comment type="function">
    <text evidence="7">Endonuclease that is involved in the suppression of homologous recombination and thus may have a key role in the control of bacterial genetic diversity.</text>
</comment>
<keyword evidence="4 7" id="KW-0067">ATP-binding</keyword>
<dbReference type="InterPro" id="IPR036063">
    <property type="entry name" value="Smr_dom_sf"/>
</dbReference>
<comment type="caution">
    <text evidence="11">The sequence shown here is derived from an EMBL/GenBank/DDBJ whole genome shotgun (WGS) entry which is preliminary data.</text>
</comment>
<dbReference type="Gene3D" id="3.40.50.300">
    <property type="entry name" value="P-loop containing nucleotide triphosphate hydrolases"/>
    <property type="match status" value="1"/>
</dbReference>
<comment type="subunit">
    <text evidence="7">Homodimer. Binds to stalled ribosomes, contacting rRNA.</text>
</comment>